<evidence type="ECO:0000256" key="3">
    <source>
        <dbReference type="ARBA" id="ARBA00023157"/>
    </source>
</evidence>
<evidence type="ECO:0000256" key="4">
    <source>
        <dbReference type="ARBA" id="ARBA00023284"/>
    </source>
</evidence>
<dbReference type="PANTHER" id="PTHR42852:SF6">
    <property type="entry name" value="THIOL:DISULFIDE INTERCHANGE PROTEIN DSBE"/>
    <property type="match status" value="1"/>
</dbReference>
<keyword evidence="4" id="KW-0676">Redox-active center</keyword>
<accession>A0ABS9BDK3</accession>
<keyword evidence="2" id="KW-0201">Cytochrome c-type biogenesis</keyword>
<reference evidence="6 7" key="1">
    <citation type="submission" date="2022-01" db="EMBL/GenBank/DDBJ databases">
        <title>Flavihumibacter sp. nov., isolated from sediment of a river.</title>
        <authorList>
            <person name="Liu H."/>
        </authorList>
    </citation>
    <scope>NUCLEOTIDE SEQUENCE [LARGE SCALE GENOMIC DNA]</scope>
    <source>
        <strain evidence="6 7">RY-1</strain>
    </source>
</reference>
<dbReference type="SUPFAM" id="SSF52833">
    <property type="entry name" value="Thioredoxin-like"/>
    <property type="match status" value="1"/>
</dbReference>
<dbReference type="PANTHER" id="PTHR42852">
    <property type="entry name" value="THIOL:DISULFIDE INTERCHANGE PROTEIN DSBE"/>
    <property type="match status" value="1"/>
</dbReference>
<dbReference type="Gene3D" id="3.40.30.10">
    <property type="entry name" value="Glutaredoxin"/>
    <property type="match status" value="1"/>
</dbReference>
<dbReference type="Proteomes" id="UP001200145">
    <property type="component" value="Unassembled WGS sequence"/>
</dbReference>
<keyword evidence="3" id="KW-1015">Disulfide bond</keyword>
<dbReference type="PROSITE" id="PS51257">
    <property type="entry name" value="PROKAR_LIPOPROTEIN"/>
    <property type="match status" value="1"/>
</dbReference>
<evidence type="ECO:0000256" key="2">
    <source>
        <dbReference type="ARBA" id="ARBA00022748"/>
    </source>
</evidence>
<evidence type="ECO:0000313" key="6">
    <source>
        <dbReference type="EMBL" id="MCF1713675.1"/>
    </source>
</evidence>
<sequence>MKQVSFALLITGLLLAGCDNSMKPRTSNSFEEQNQKNKLAGTPLPSLQLVNIKNEPFDLASLKGKKVLVNLWASWCAPCREEMPSLDALYKTMDPGKATIVLLNVDKDRQKGVDYALKNNIQSPVYFTDQALPSVFEVSGIPTTFIFNENGELIDRIEGARDYSTATYQQFFQ</sequence>
<proteinExistence type="predicted"/>
<dbReference type="PROSITE" id="PS51352">
    <property type="entry name" value="THIOREDOXIN_2"/>
    <property type="match status" value="1"/>
</dbReference>
<organism evidence="6 7">
    <name type="scientific">Flavihumibacter fluminis</name>
    <dbReference type="NCBI Taxonomy" id="2909236"/>
    <lineage>
        <taxon>Bacteria</taxon>
        <taxon>Pseudomonadati</taxon>
        <taxon>Bacteroidota</taxon>
        <taxon>Chitinophagia</taxon>
        <taxon>Chitinophagales</taxon>
        <taxon>Chitinophagaceae</taxon>
        <taxon>Flavihumibacter</taxon>
    </lineage>
</organism>
<dbReference type="Pfam" id="PF08534">
    <property type="entry name" value="Redoxin"/>
    <property type="match status" value="1"/>
</dbReference>
<comment type="subcellular location">
    <subcellularLocation>
        <location evidence="1">Cell envelope</location>
    </subcellularLocation>
</comment>
<dbReference type="InterPro" id="IPR013766">
    <property type="entry name" value="Thioredoxin_domain"/>
</dbReference>
<dbReference type="PROSITE" id="PS00194">
    <property type="entry name" value="THIOREDOXIN_1"/>
    <property type="match status" value="1"/>
</dbReference>
<dbReference type="InterPro" id="IPR017937">
    <property type="entry name" value="Thioredoxin_CS"/>
</dbReference>
<dbReference type="InterPro" id="IPR050553">
    <property type="entry name" value="Thioredoxin_ResA/DsbE_sf"/>
</dbReference>
<name>A0ABS9BDK3_9BACT</name>
<evidence type="ECO:0000259" key="5">
    <source>
        <dbReference type="PROSITE" id="PS51352"/>
    </source>
</evidence>
<keyword evidence="7" id="KW-1185">Reference proteome</keyword>
<feature type="domain" description="Thioredoxin" evidence="5">
    <location>
        <begin position="38"/>
        <end position="173"/>
    </location>
</feature>
<dbReference type="InterPro" id="IPR013740">
    <property type="entry name" value="Redoxin"/>
</dbReference>
<evidence type="ECO:0000256" key="1">
    <source>
        <dbReference type="ARBA" id="ARBA00004196"/>
    </source>
</evidence>
<dbReference type="CDD" id="cd02966">
    <property type="entry name" value="TlpA_like_family"/>
    <property type="match status" value="1"/>
</dbReference>
<comment type="caution">
    <text evidence="6">The sequence shown here is derived from an EMBL/GenBank/DDBJ whole genome shotgun (WGS) entry which is preliminary data.</text>
</comment>
<dbReference type="RefSeq" id="WP_234864203.1">
    <property type="nucleotide sequence ID" value="NZ_JAKEVY010000001.1"/>
</dbReference>
<dbReference type="InterPro" id="IPR036249">
    <property type="entry name" value="Thioredoxin-like_sf"/>
</dbReference>
<gene>
    <name evidence="6" type="ORF">L0U88_03405</name>
</gene>
<evidence type="ECO:0000313" key="7">
    <source>
        <dbReference type="Proteomes" id="UP001200145"/>
    </source>
</evidence>
<protein>
    <submittedName>
        <fullName evidence="6">TlpA family protein disulfide reductase</fullName>
    </submittedName>
</protein>
<dbReference type="EMBL" id="JAKEVY010000001">
    <property type="protein sequence ID" value="MCF1713675.1"/>
    <property type="molecule type" value="Genomic_DNA"/>
</dbReference>